<dbReference type="RefSeq" id="WP_012825299.1">
    <property type="nucleotide sequence ID" value="NC_013440.1"/>
</dbReference>
<dbReference type="PANTHER" id="PTHR35580:SF1">
    <property type="entry name" value="PHYTASE-LIKE DOMAIN-CONTAINING PROTEIN"/>
    <property type="match status" value="1"/>
</dbReference>
<accession>D0LFN8</accession>
<keyword evidence="1" id="KW-0732">Signal</keyword>
<evidence type="ECO:0000256" key="1">
    <source>
        <dbReference type="SAM" id="SignalP"/>
    </source>
</evidence>
<keyword evidence="4" id="KW-1185">Reference proteome</keyword>
<proteinExistence type="predicted"/>
<dbReference type="STRING" id="502025.Hoch_0030"/>
<feature type="signal peptide" evidence="1">
    <location>
        <begin position="1"/>
        <end position="28"/>
    </location>
</feature>
<dbReference type="PANTHER" id="PTHR35580">
    <property type="entry name" value="CELL SURFACE GLYCOPROTEIN (S-LAYER PROTEIN)-LIKE PROTEIN"/>
    <property type="match status" value="1"/>
</dbReference>
<name>D0LFN8_HALO1</name>
<dbReference type="InterPro" id="IPR011429">
    <property type="entry name" value="Cyt_c_Planctomycete-type"/>
</dbReference>
<dbReference type="eggNOG" id="COG2863">
    <property type="taxonomic scope" value="Bacteria"/>
</dbReference>
<evidence type="ECO:0000259" key="2">
    <source>
        <dbReference type="Pfam" id="PF07635"/>
    </source>
</evidence>
<dbReference type="KEGG" id="hoh:Hoch_0030"/>
<dbReference type="PROSITE" id="PS51257">
    <property type="entry name" value="PROKAR_LIPOPROTEIN"/>
    <property type="match status" value="1"/>
</dbReference>
<dbReference type="OrthoDB" id="5522807at2"/>
<reference evidence="3 4" key="1">
    <citation type="journal article" date="2010" name="Stand. Genomic Sci.">
        <title>Complete genome sequence of Haliangium ochraceum type strain (SMP-2).</title>
        <authorList>
            <consortium name="US DOE Joint Genome Institute (JGI-PGF)"/>
            <person name="Ivanova N."/>
            <person name="Daum C."/>
            <person name="Lang E."/>
            <person name="Abt B."/>
            <person name="Kopitz M."/>
            <person name="Saunders E."/>
            <person name="Lapidus A."/>
            <person name="Lucas S."/>
            <person name="Glavina Del Rio T."/>
            <person name="Nolan M."/>
            <person name="Tice H."/>
            <person name="Copeland A."/>
            <person name="Cheng J.F."/>
            <person name="Chen F."/>
            <person name="Bruce D."/>
            <person name="Goodwin L."/>
            <person name="Pitluck S."/>
            <person name="Mavromatis K."/>
            <person name="Pati A."/>
            <person name="Mikhailova N."/>
            <person name="Chen A."/>
            <person name="Palaniappan K."/>
            <person name="Land M."/>
            <person name="Hauser L."/>
            <person name="Chang Y.J."/>
            <person name="Jeffries C.D."/>
            <person name="Detter J.C."/>
            <person name="Brettin T."/>
            <person name="Rohde M."/>
            <person name="Goker M."/>
            <person name="Bristow J."/>
            <person name="Markowitz V."/>
            <person name="Eisen J.A."/>
            <person name="Hugenholtz P."/>
            <person name="Kyrpides N.C."/>
            <person name="Klenk H.P."/>
        </authorList>
    </citation>
    <scope>NUCLEOTIDE SEQUENCE [LARGE SCALE GENOMIC DNA]</scope>
    <source>
        <strain evidence="4">DSM 14365 / CIP 107738 / JCM 11303 / AJ 13395 / SMP-2</strain>
    </source>
</reference>
<evidence type="ECO:0000313" key="4">
    <source>
        <dbReference type="Proteomes" id="UP000001880"/>
    </source>
</evidence>
<sequence length="696" mass="72133">MNYAIHKRSNRGLRALSPTLFVAVLTVAAGCSGGSNSGADAGSLECGDVPALLQANCGGSGCHGPVESQSDLDLESPNVAARLSERSAKSSNLVLIRPGRPEDSAVYDRVLESPTTGQRMPPVGDPLSDDDIQCLRDWIAGLSVVQPGGPDAGPDCPECECPINEVESCFSGTAAALGEEGPVGVCTAGMRTCRATPTGSYWDVCEGEVFPTPEDCTTAEDEDCDGITTACSETWSFALATATDSQAVRSVDIDSAGNVYIAGDYTGKIGLGGEVSSLASNIKDDVFLAKFDKFGVHQWSQFYGDSSTQNATQVIVDDNDNVILLGRAFGKIDFGNGMEQDATGTDDFFVAKFNSDGVLQWADIFGGVGPDRAERMAVDSQGHIWIAGTFSDSAVFNGQYDTTGIRDAVVLQLNGASGAIITEVVFGGGTGEGDNRTGDNYAFGIDTYLDGGQEFVYVTGHFSETADIGLGTPGSVTSNGKQDVFVAKLTTNGEHVWSQRFGGAEDDTAYDLVVDPSDGSVVITGFFAGSINFGGGALTSAGADDIFLVKLDADGGHVFSKAFGDAEDQQGFDTFDTNTWTSLDMDAAGNIYLGGPLVGSATFGLSPISSPNGRMDAFVAKFTSAGTHRVSNRYGDGGTQIALDLAADDNGHVVLVGRFYSSTMDFDPASGSIQGIGVNGGVSSGGDGFVVKLAID</sequence>
<dbReference type="InterPro" id="IPR052918">
    <property type="entry name" value="Motility_Chemotaxis_Reg"/>
</dbReference>
<evidence type="ECO:0000313" key="3">
    <source>
        <dbReference type="EMBL" id="ACY12672.1"/>
    </source>
</evidence>
<dbReference type="AlphaFoldDB" id="D0LFN8"/>
<gene>
    <name evidence="3" type="ordered locus">Hoch_0030</name>
</gene>
<dbReference type="Proteomes" id="UP000001880">
    <property type="component" value="Chromosome"/>
</dbReference>
<dbReference type="Pfam" id="PF07635">
    <property type="entry name" value="PSCyt1"/>
    <property type="match status" value="1"/>
</dbReference>
<organism evidence="3 4">
    <name type="scientific">Haliangium ochraceum (strain DSM 14365 / JCM 11303 / SMP-2)</name>
    <dbReference type="NCBI Taxonomy" id="502025"/>
    <lineage>
        <taxon>Bacteria</taxon>
        <taxon>Pseudomonadati</taxon>
        <taxon>Myxococcota</taxon>
        <taxon>Polyangia</taxon>
        <taxon>Haliangiales</taxon>
        <taxon>Kofleriaceae</taxon>
        <taxon>Haliangium</taxon>
    </lineage>
</organism>
<feature type="chain" id="PRO_5003010163" evidence="1">
    <location>
        <begin position="29"/>
        <end position="696"/>
    </location>
</feature>
<protein>
    <submittedName>
        <fullName evidence="3">Exported nucleotide-binding protein</fullName>
    </submittedName>
</protein>
<dbReference type="EMBL" id="CP001804">
    <property type="protein sequence ID" value="ACY12672.1"/>
    <property type="molecule type" value="Genomic_DNA"/>
</dbReference>
<feature type="domain" description="Cytochrome C Planctomycete-type" evidence="2">
    <location>
        <begin position="61"/>
        <end position="122"/>
    </location>
</feature>
<dbReference type="HOGENOM" id="CLU_412127_0_0_7"/>